<dbReference type="SUPFAM" id="SSF56112">
    <property type="entry name" value="Protein kinase-like (PK-like)"/>
    <property type="match status" value="1"/>
</dbReference>
<dbReference type="InterPro" id="IPR000719">
    <property type="entry name" value="Prot_kinase_dom"/>
</dbReference>
<dbReference type="InterPro" id="IPR027417">
    <property type="entry name" value="P-loop_NTPase"/>
</dbReference>
<evidence type="ECO:0000259" key="5">
    <source>
        <dbReference type="PROSITE" id="PS50011"/>
    </source>
</evidence>
<evidence type="ECO:0000256" key="4">
    <source>
        <dbReference type="ARBA" id="ARBA00022840"/>
    </source>
</evidence>
<dbReference type="GO" id="GO:0004674">
    <property type="term" value="F:protein serine/threonine kinase activity"/>
    <property type="evidence" value="ECO:0007669"/>
    <property type="project" value="InterPro"/>
</dbReference>
<evidence type="ECO:0000256" key="2">
    <source>
        <dbReference type="ARBA" id="ARBA00022741"/>
    </source>
</evidence>
<dbReference type="PROSITE" id="PS50011">
    <property type="entry name" value="PROTEIN_KINASE_DOM"/>
    <property type="match status" value="1"/>
</dbReference>
<dbReference type="InterPro" id="IPR001806">
    <property type="entry name" value="Small_GTPase"/>
</dbReference>
<dbReference type="GO" id="GO:0010506">
    <property type="term" value="P:regulation of autophagy"/>
    <property type="evidence" value="ECO:0007669"/>
    <property type="project" value="InterPro"/>
</dbReference>
<dbReference type="PROSITE" id="PS00108">
    <property type="entry name" value="PROTEIN_KINASE_ST"/>
    <property type="match status" value="1"/>
</dbReference>
<dbReference type="GO" id="GO:0016020">
    <property type="term" value="C:membrane"/>
    <property type="evidence" value="ECO:0007669"/>
    <property type="project" value="TreeGrafter"/>
</dbReference>
<dbReference type="GO" id="GO:0005524">
    <property type="term" value="F:ATP binding"/>
    <property type="evidence" value="ECO:0007669"/>
    <property type="project" value="UniProtKB-KW"/>
</dbReference>
<dbReference type="PANTHER" id="PTHR24348">
    <property type="entry name" value="SERINE/THREONINE-PROTEIN KINASE UNC-51-RELATED"/>
    <property type="match status" value="1"/>
</dbReference>
<feature type="non-terminal residue" evidence="6">
    <location>
        <position position="1"/>
    </location>
</feature>
<reference evidence="6" key="1">
    <citation type="submission" date="2015-07" db="EMBL/GenBank/DDBJ databases">
        <title>Adaptation to a free-living lifestyle via gene acquisitions in the diplomonad Trepomonas sp. PC1.</title>
        <authorList>
            <person name="Xu F."/>
            <person name="Jerlstrom-Hultqvist J."/>
            <person name="Kolisko M."/>
            <person name="Simpson A.G.B."/>
            <person name="Roger A.J."/>
            <person name="Svard S.G."/>
            <person name="Andersson J.O."/>
        </authorList>
    </citation>
    <scope>NUCLEOTIDE SEQUENCE</scope>
    <source>
        <strain evidence="6">PC1</strain>
    </source>
</reference>
<dbReference type="SMART" id="SM00220">
    <property type="entry name" value="S_TKc"/>
    <property type="match status" value="1"/>
</dbReference>
<feature type="domain" description="Protein kinase" evidence="5">
    <location>
        <begin position="5"/>
        <end position="324"/>
    </location>
</feature>
<dbReference type="Gene3D" id="1.10.510.10">
    <property type="entry name" value="Transferase(Phosphotransferase) domain 1"/>
    <property type="match status" value="2"/>
</dbReference>
<evidence type="ECO:0000256" key="1">
    <source>
        <dbReference type="ARBA" id="ARBA00022679"/>
    </source>
</evidence>
<sequence length="527" mass="61696">FYGKYKIQGPIGAGGQATVFKAEDIESKQCVCIKQYKIDENISLMDLDFIESEAQLLKELKNPHIVRFIESIKEQYYIYLIMEFVNGISLNDLIKMQFEGQNKPQFDITKLKQFIEQHNKSTDLIWDYHQFISPQIKLQPLDKFLLNTNPISLRFGPVQKSFYWEVVADIFTQILETISYLHQQNVMHRDLKPDNILLEYRNYRFCIKIIDFGFSIKNKTATQGLGTVGYIAPEIYLNKKYTQKVDLWSAGSIFYQMLTGFQPFLQSDDEDFQEMQIKHGLYFPLHDSTPELCRDLLNHLLVFKAEQRWDSLQALKFYKNQIEIASQTRSLQLFESTSQNLIEFREVRIVLIGDYGVGKSTLIQKMCQNQHNSEFQHRYLRYNKQNFHLKFTDTLGMENRQRDLLKRICINQNMVILVFSYQNEKSLYSLPYWMCQVLEVQDINLFIVVGVDHGGKKMVDKSDLAIINKQLQKDVTLVDYQDDAEKLVQAIVQICCENEKIGQEKLETADVLGPNVVIRSKTQKGCQ</sequence>
<protein>
    <submittedName>
        <fullName evidence="6">Protein kinase domain-containing protein</fullName>
    </submittedName>
</protein>
<name>A0A146KDH6_9EUKA</name>
<dbReference type="GO" id="GO:0005776">
    <property type="term" value="C:autophagosome"/>
    <property type="evidence" value="ECO:0007669"/>
    <property type="project" value="TreeGrafter"/>
</dbReference>
<dbReference type="SUPFAM" id="SSF52540">
    <property type="entry name" value="P-loop containing nucleoside triphosphate hydrolases"/>
    <property type="match status" value="1"/>
</dbReference>
<keyword evidence="1" id="KW-0808">Transferase</keyword>
<dbReference type="GO" id="GO:0005525">
    <property type="term" value="F:GTP binding"/>
    <property type="evidence" value="ECO:0007669"/>
    <property type="project" value="InterPro"/>
</dbReference>
<keyword evidence="2" id="KW-0547">Nucleotide-binding</keyword>
<dbReference type="GO" id="GO:0000407">
    <property type="term" value="C:phagophore assembly site"/>
    <property type="evidence" value="ECO:0007669"/>
    <property type="project" value="TreeGrafter"/>
</dbReference>
<dbReference type="EMBL" id="GDID01001803">
    <property type="protein sequence ID" value="JAP94803.1"/>
    <property type="molecule type" value="Transcribed_RNA"/>
</dbReference>
<evidence type="ECO:0000313" key="6">
    <source>
        <dbReference type="EMBL" id="JAP94803.1"/>
    </source>
</evidence>
<dbReference type="InterPro" id="IPR008271">
    <property type="entry name" value="Ser/Thr_kinase_AS"/>
</dbReference>
<evidence type="ECO:0000256" key="3">
    <source>
        <dbReference type="ARBA" id="ARBA00022777"/>
    </source>
</evidence>
<proteinExistence type="predicted"/>
<dbReference type="PANTHER" id="PTHR24348:SF22">
    <property type="entry name" value="NON-SPECIFIC SERINE_THREONINE PROTEIN KINASE"/>
    <property type="match status" value="1"/>
</dbReference>
<dbReference type="GO" id="GO:0005829">
    <property type="term" value="C:cytosol"/>
    <property type="evidence" value="ECO:0007669"/>
    <property type="project" value="TreeGrafter"/>
</dbReference>
<keyword evidence="3 6" id="KW-0418">Kinase</keyword>
<dbReference type="Gene3D" id="3.40.50.300">
    <property type="entry name" value="P-loop containing nucleotide triphosphate hydrolases"/>
    <property type="match status" value="1"/>
</dbReference>
<dbReference type="PRINTS" id="PR00449">
    <property type="entry name" value="RASTRNSFRMNG"/>
</dbReference>
<keyword evidence="4" id="KW-0067">ATP-binding</keyword>
<dbReference type="InterPro" id="IPR045269">
    <property type="entry name" value="Atg1-like"/>
</dbReference>
<gene>
    <name evidence="6" type="ORF">TPC1_12416</name>
</gene>
<dbReference type="InterPro" id="IPR011009">
    <property type="entry name" value="Kinase-like_dom_sf"/>
</dbReference>
<organism evidence="6">
    <name type="scientific">Trepomonas sp. PC1</name>
    <dbReference type="NCBI Taxonomy" id="1076344"/>
    <lineage>
        <taxon>Eukaryota</taxon>
        <taxon>Metamonada</taxon>
        <taxon>Diplomonadida</taxon>
        <taxon>Hexamitidae</taxon>
        <taxon>Hexamitinae</taxon>
        <taxon>Trepomonas</taxon>
    </lineage>
</organism>
<dbReference type="GO" id="GO:0003924">
    <property type="term" value="F:GTPase activity"/>
    <property type="evidence" value="ECO:0007669"/>
    <property type="project" value="InterPro"/>
</dbReference>
<dbReference type="AlphaFoldDB" id="A0A146KDH6"/>
<dbReference type="Pfam" id="PF00069">
    <property type="entry name" value="Pkinase"/>
    <property type="match status" value="2"/>
</dbReference>
<accession>A0A146KDH6</accession>
<dbReference type="GO" id="GO:0000045">
    <property type="term" value="P:autophagosome assembly"/>
    <property type="evidence" value="ECO:0007669"/>
    <property type="project" value="TreeGrafter"/>
</dbReference>
<dbReference type="Pfam" id="PF00071">
    <property type="entry name" value="Ras"/>
    <property type="match status" value="1"/>
</dbReference>